<name>A0AAE3GC85_9PSEU</name>
<keyword evidence="4" id="KW-1185">Reference proteome</keyword>
<dbReference type="InterPro" id="IPR050469">
    <property type="entry name" value="Diguanylate_Cyclase"/>
</dbReference>
<feature type="transmembrane region" description="Helical" evidence="1">
    <location>
        <begin position="136"/>
        <end position="165"/>
    </location>
</feature>
<dbReference type="PANTHER" id="PTHR45138">
    <property type="entry name" value="REGULATORY COMPONENTS OF SENSORY TRANSDUCTION SYSTEM"/>
    <property type="match status" value="1"/>
</dbReference>
<dbReference type="PROSITE" id="PS50887">
    <property type="entry name" value="GGDEF"/>
    <property type="match status" value="1"/>
</dbReference>
<dbReference type="NCBIfam" id="TIGR00254">
    <property type="entry name" value="GGDEF"/>
    <property type="match status" value="1"/>
</dbReference>
<comment type="caution">
    <text evidence="3">The sequence shown here is derived from an EMBL/GenBank/DDBJ whole genome shotgun (WGS) entry which is preliminary data.</text>
</comment>
<feature type="transmembrane region" description="Helical" evidence="1">
    <location>
        <begin position="30"/>
        <end position="46"/>
    </location>
</feature>
<dbReference type="InterPro" id="IPR000160">
    <property type="entry name" value="GGDEF_dom"/>
</dbReference>
<evidence type="ECO:0000256" key="1">
    <source>
        <dbReference type="SAM" id="Phobius"/>
    </source>
</evidence>
<dbReference type="SUPFAM" id="SSF55073">
    <property type="entry name" value="Nucleotide cyclase"/>
    <property type="match status" value="1"/>
</dbReference>
<evidence type="ECO:0000313" key="4">
    <source>
        <dbReference type="Proteomes" id="UP001206128"/>
    </source>
</evidence>
<dbReference type="FunFam" id="3.30.70.270:FF:000001">
    <property type="entry name" value="Diguanylate cyclase domain protein"/>
    <property type="match status" value="1"/>
</dbReference>
<keyword evidence="1" id="KW-0812">Transmembrane</keyword>
<proteinExistence type="predicted"/>
<dbReference type="Gene3D" id="3.30.70.270">
    <property type="match status" value="1"/>
</dbReference>
<dbReference type="GO" id="GO:1902201">
    <property type="term" value="P:negative regulation of bacterial-type flagellum-dependent cell motility"/>
    <property type="evidence" value="ECO:0007669"/>
    <property type="project" value="TreeGrafter"/>
</dbReference>
<dbReference type="AlphaFoldDB" id="A0AAE3GC85"/>
<dbReference type="InterPro" id="IPR043128">
    <property type="entry name" value="Rev_trsase/Diguanyl_cyclase"/>
</dbReference>
<gene>
    <name evidence="3" type="ORF">LX83_001987</name>
</gene>
<dbReference type="Pfam" id="PF00990">
    <property type="entry name" value="GGDEF"/>
    <property type="match status" value="2"/>
</dbReference>
<protein>
    <submittedName>
        <fullName evidence="3">Diguanylate cyclase (GGDEF) domain-containing protein</fullName>
    </submittedName>
</protein>
<organism evidence="3 4">
    <name type="scientific">Goodfellowiella coeruleoviolacea</name>
    <dbReference type="NCBI Taxonomy" id="334858"/>
    <lineage>
        <taxon>Bacteria</taxon>
        <taxon>Bacillati</taxon>
        <taxon>Actinomycetota</taxon>
        <taxon>Actinomycetes</taxon>
        <taxon>Pseudonocardiales</taxon>
        <taxon>Pseudonocardiaceae</taxon>
        <taxon>Goodfellowiella</taxon>
    </lineage>
</organism>
<feature type="transmembrane region" description="Helical" evidence="1">
    <location>
        <begin position="67"/>
        <end position="91"/>
    </location>
</feature>
<dbReference type="Proteomes" id="UP001206128">
    <property type="component" value="Unassembled WGS sequence"/>
</dbReference>
<dbReference type="SMART" id="SM00267">
    <property type="entry name" value="GGDEF"/>
    <property type="match status" value="1"/>
</dbReference>
<accession>A0AAE3GC85</accession>
<keyword evidence="1" id="KW-1133">Transmembrane helix</keyword>
<dbReference type="InterPro" id="IPR029787">
    <property type="entry name" value="Nucleotide_cyclase"/>
</dbReference>
<dbReference type="CDD" id="cd01949">
    <property type="entry name" value="GGDEF"/>
    <property type="match status" value="1"/>
</dbReference>
<reference evidence="3" key="1">
    <citation type="submission" date="2022-06" db="EMBL/GenBank/DDBJ databases">
        <title>Genomic Encyclopedia of Archaeal and Bacterial Type Strains, Phase II (KMG-II): from individual species to whole genera.</title>
        <authorList>
            <person name="Goeker M."/>
        </authorList>
    </citation>
    <scope>NUCLEOTIDE SEQUENCE</scope>
    <source>
        <strain evidence="3">DSM 43935</strain>
    </source>
</reference>
<evidence type="ECO:0000313" key="3">
    <source>
        <dbReference type="EMBL" id="MCP2165138.1"/>
    </source>
</evidence>
<keyword evidence="1" id="KW-0472">Membrane</keyword>
<dbReference type="EMBL" id="JAMTCK010000004">
    <property type="protein sequence ID" value="MCP2165138.1"/>
    <property type="molecule type" value="Genomic_DNA"/>
</dbReference>
<evidence type="ECO:0000259" key="2">
    <source>
        <dbReference type="PROSITE" id="PS50887"/>
    </source>
</evidence>
<feature type="domain" description="GGDEF" evidence="2">
    <location>
        <begin position="262"/>
        <end position="419"/>
    </location>
</feature>
<sequence>MVYALAVEAVAAVAVGVAVWRHPPVSGQDWAMAGLLSVGATVYLVGTRRQEERRRADRGYNRVLIDLGGVWSVAAIMLLPTMLVVGVILVLRLQRWFVARRPAYRFGHSTASILLAATLCRAVLDWAGPPTWSNPPLAHIALVCAVGALYSLVQAAVVGLAIVLASPTRPTWGMAMGTRRDNLEAALGTGVGLLTALTAKTAPVFVVLIAVLLVALARILRDNEELRQDALDSRRDHKTGVLNPQGWTEQTQRVLRRARPDTPIALLALDLDHFKRVNDTWGHPAGDAVLRVVGAVLQSLTRLDDIAARDGGEEFLVLCPNTTASEAVEVAERIRAAIATVQVQTTDKRGQEISLWGRQAQHDEDGNPIPSRQRVLSASIGVVALTGREATLRRLHQHADAALYTAKDNGRNRVEVASPAAPVVPAQTAVAAPVYAARRS</sequence>
<dbReference type="PANTHER" id="PTHR45138:SF9">
    <property type="entry name" value="DIGUANYLATE CYCLASE DGCM-RELATED"/>
    <property type="match status" value="1"/>
</dbReference>
<dbReference type="GO" id="GO:0052621">
    <property type="term" value="F:diguanylate cyclase activity"/>
    <property type="evidence" value="ECO:0007669"/>
    <property type="project" value="TreeGrafter"/>
</dbReference>
<dbReference type="GO" id="GO:0043709">
    <property type="term" value="P:cell adhesion involved in single-species biofilm formation"/>
    <property type="evidence" value="ECO:0007669"/>
    <property type="project" value="TreeGrafter"/>
</dbReference>
<dbReference type="GO" id="GO:0005886">
    <property type="term" value="C:plasma membrane"/>
    <property type="evidence" value="ECO:0007669"/>
    <property type="project" value="TreeGrafter"/>
</dbReference>
<feature type="transmembrane region" description="Helical" evidence="1">
    <location>
        <begin position="185"/>
        <end position="217"/>
    </location>
</feature>